<dbReference type="RefSeq" id="WP_284101762.1">
    <property type="nucleotide sequence ID" value="NZ_JARRAF010000019.1"/>
</dbReference>
<reference evidence="2" key="1">
    <citation type="submission" date="2023-03" db="EMBL/GenBank/DDBJ databases">
        <title>Chitinimonas shenzhenensis gen. nov., sp. nov., a novel member of family Burkholderiaceae isolated from activated sludge collected in Shen Zhen, China.</title>
        <authorList>
            <person name="Wang X."/>
        </authorList>
    </citation>
    <scope>NUCLEOTIDE SEQUENCE</scope>
    <source>
        <strain evidence="2">DQS-5</strain>
    </source>
</reference>
<proteinExistence type="predicted"/>
<sequence>MTQYIRCARVSGLVIDETPSPKAHALPFPGQYWVAVGDVEEGGWTQRSGDGGTPILARFVPHMPLHEGCDTTILRESQGRWQHQDSPEGDYCDDRCGNNVTPMTDSDE</sequence>
<feature type="region of interest" description="Disordered" evidence="1">
    <location>
        <begin position="78"/>
        <end position="108"/>
    </location>
</feature>
<evidence type="ECO:0000313" key="3">
    <source>
        <dbReference type="Proteomes" id="UP001172778"/>
    </source>
</evidence>
<evidence type="ECO:0000256" key="1">
    <source>
        <dbReference type="SAM" id="MobiDB-lite"/>
    </source>
</evidence>
<name>A0ABT7DZF9_9NEIS</name>
<gene>
    <name evidence="2" type="ORF">PZA18_15465</name>
</gene>
<dbReference type="EMBL" id="JARRAF010000019">
    <property type="protein sequence ID" value="MDK2125452.1"/>
    <property type="molecule type" value="Genomic_DNA"/>
</dbReference>
<comment type="caution">
    <text evidence="2">The sequence shown here is derived from an EMBL/GenBank/DDBJ whole genome shotgun (WGS) entry which is preliminary data.</text>
</comment>
<accession>A0ABT7DZF9</accession>
<evidence type="ECO:0000313" key="2">
    <source>
        <dbReference type="EMBL" id="MDK2125452.1"/>
    </source>
</evidence>
<organism evidence="2 3">
    <name type="scientific">Parachitinimonas caeni</name>
    <dbReference type="NCBI Taxonomy" id="3031301"/>
    <lineage>
        <taxon>Bacteria</taxon>
        <taxon>Pseudomonadati</taxon>
        <taxon>Pseudomonadota</taxon>
        <taxon>Betaproteobacteria</taxon>
        <taxon>Neisseriales</taxon>
        <taxon>Chitinibacteraceae</taxon>
        <taxon>Parachitinimonas</taxon>
    </lineage>
</organism>
<feature type="compositionally biased region" description="Polar residues" evidence="1">
    <location>
        <begin position="98"/>
        <end position="108"/>
    </location>
</feature>
<dbReference type="Proteomes" id="UP001172778">
    <property type="component" value="Unassembled WGS sequence"/>
</dbReference>
<feature type="compositionally biased region" description="Basic and acidic residues" evidence="1">
    <location>
        <begin position="82"/>
        <end position="96"/>
    </location>
</feature>
<keyword evidence="3" id="KW-1185">Reference proteome</keyword>
<protein>
    <submittedName>
        <fullName evidence="2">Uncharacterized protein</fullName>
    </submittedName>
</protein>